<dbReference type="Gene3D" id="3.30.450.20">
    <property type="entry name" value="PAS domain"/>
    <property type="match status" value="1"/>
</dbReference>
<dbReference type="SUPFAM" id="SSF52172">
    <property type="entry name" value="CheY-like"/>
    <property type="match status" value="2"/>
</dbReference>
<dbReference type="SMART" id="SM00448">
    <property type="entry name" value="REC"/>
    <property type="match status" value="2"/>
</dbReference>
<evidence type="ECO:0000256" key="8">
    <source>
        <dbReference type="ARBA" id="ARBA00023012"/>
    </source>
</evidence>
<dbReference type="OrthoDB" id="9761600at2"/>
<feature type="modified residue" description="4-aspartylphosphate" evidence="11">
    <location>
        <position position="579"/>
    </location>
</feature>
<dbReference type="PROSITE" id="PS50109">
    <property type="entry name" value="HIS_KIN"/>
    <property type="match status" value="1"/>
</dbReference>
<dbReference type="SMART" id="SM00091">
    <property type="entry name" value="PAS"/>
    <property type="match status" value="1"/>
</dbReference>
<evidence type="ECO:0000313" key="15">
    <source>
        <dbReference type="EMBL" id="ACN14798.1"/>
    </source>
</evidence>
<evidence type="ECO:0000256" key="6">
    <source>
        <dbReference type="ARBA" id="ARBA00022777"/>
    </source>
</evidence>
<dbReference type="CDD" id="cd00156">
    <property type="entry name" value="REC"/>
    <property type="match status" value="1"/>
</dbReference>
<keyword evidence="4" id="KW-0808">Transferase</keyword>
<dbReference type="InterPro" id="IPR036097">
    <property type="entry name" value="HisK_dim/P_sf"/>
</dbReference>
<dbReference type="PROSITE" id="PS50112">
    <property type="entry name" value="PAS"/>
    <property type="match status" value="1"/>
</dbReference>
<feature type="domain" description="PAS" evidence="14">
    <location>
        <begin position="138"/>
        <end position="193"/>
    </location>
</feature>
<dbReference type="HOGENOM" id="CLU_000445_114_51_7"/>
<dbReference type="EMBL" id="CP001087">
    <property type="protein sequence ID" value="ACN14798.1"/>
    <property type="molecule type" value="Genomic_DNA"/>
</dbReference>
<feature type="modified residue" description="4-aspartylphosphate" evidence="11">
    <location>
        <position position="54"/>
    </location>
</feature>
<name>C0QAZ9_DESAH</name>
<dbReference type="Pfam" id="PF00072">
    <property type="entry name" value="Response_reg"/>
    <property type="match status" value="2"/>
</dbReference>
<dbReference type="Pfam" id="PF00989">
    <property type="entry name" value="PAS"/>
    <property type="match status" value="1"/>
</dbReference>
<dbReference type="Pfam" id="PF02518">
    <property type="entry name" value="HATPase_c"/>
    <property type="match status" value="1"/>
</dbReference>
<dbReference type="NCBIfam" id="TIGR00229">
    <property type="entry name" value="sensory_box"/>
    <property type="match status" value="1"/>
</dbReference>
<evidence type="ECO:0000313" key="16">
    <source>
        <dbReference type="Proteomes" id="UP000000442"/>
    </source>
</evidence>
<evidence type="ECO:0000259" key="12">
    <source>
        <dbReference type="PROSITE" id="PS50109"/>
    </source>
</evidence>
<dbReference type="eggNOG" id="COG2202">
    <property type="taxonomic scope" value="Bacteria"/>
</dbReference>
<feature type="domain" description="Response regulatory" evidence="13">
    <location>
        <begin position="5"/>
        <end position="119"/>
    </location>
</feature>
<feature type="domain" description="Response regulatory" evidence="13">
    <location>
        <begin position="528"/>
        <end position="644"/>
    </location>
</feature>
<dbReference type="PANTHER" id="PTHR43065:SF42">
    <property type="entry name" value="TWO-COMPONENT SENSOR PPRA"/>
    <property type="match status" value="1"/>
</dbReference>
<gene>
    <name evidence="15" type="ordered locus">HRM2_16910</name>
</gene>
<dbReference type="Gene3D" id="1.10.287.130">
    <property type="match status" value="1"/>
</dbReference>
<dbReference type="KEGG" id="dat:HRM2_16910"/>
<evidence type="ECO:0000259" key="13">
    <source>
        <dbReference type="PROSITE" id="PS50110"/>
    </source>
</evidence>
<protein>
    <recommendedName>
        <fullName evidence="2">histidine kinase</fullName>
        <ecNumber evidence="2">2.7.13.3</ecNumber>
    </recommendedName>
</protein>
<dbReference type="InterPro" id="IPR011006">
    <property type="entry name" value="CheY-like_superfamily"/>
</dbReference>
<evidence type="ECO:0000256" key="10">
    <source>
        <dbReference type="ARBA" id="ARBA00023163"/>
    </source>
</evidence>
<dbReference type="InterPro" id="IPR036890">
    <property type="entry name" value="HATPase_C_sf"/>
</dbReference>
<dbReference type="PANTHER" id="PTHR43065">
    <property type="entry name" value="SENSOR HISTIDINE KINASE"/>
    <property type="match status" value="1"/>
</dbReference>
<proteinExistence type="predicted"/>
<dbReference type="SUPFAM" id="SSF55785">
    <property type="entry name" value="PYP-like sensor domain (PAS domain)"/>
    <property type="match status" value="1"/>
</dbReference>
<reference evidence="15 16" key="1">
    <citation type="journal article" date="2009" name="Environ. Microbiol.">
        <title>Genome sequence of Desulfobacterium autotrophicum HRM2, a marine sulfate reducer oxidizing organic carbon completely to carbon dioxide.</title>
        <authorList>
            <person name="Strittmatter A.W."/>
            <person name="Liesegang H."/>
            <person name="Rabus R."/>
            <person name="Decker I."/>
            <person name="Amann J."/>
            <person name="Andres S."/>
            <person name="Henne A."/>
            <person name="Fricke W.F."/>
            <person name="Martinez-Arias R."/>
            <person name="Bartels D."/>
            <person name="Goesmann A."/>
            <person name="Krause L."/>
            <person name="Puehler A."/>
            <person name="Klenk H.P."/>
            <person name="Richter M."/>
            <person name="Schuler M."/>
            <person name="Gloeckner F.O."/>
            <person name="Meyerdierks A."/>
            <person name="Gottschalk G."/>
            <person name="Amann R."/>
        </authorList>
    </citation>
    <scope>NUCLEOTIDE SEQUENCE [LARGE SCALE GENOMIC DNA]</scope>
    <source>
        <strain evidence="16">ATCC 43914 / DSM 3382 / HRM2</strain>
    </source>
</reference>
<dbReference type="eggNOG" id="COG4191">
    <property type="taxonomic scope" value="Bacteria"/>
</dbReference>
<keyword evidence="10" id="KW-0804">Transcription</keyword>
<evidence type="ECO:0000256" key="9">
    <source>
        <dbReference type="ARBA" id="ARBA00023015"/>
    </source>
</evidence>
<accession>C0QAZ9</accession>
<dbReference type="GO" id="GO:0006355">
    <property type="term" value="P:regulation of DNA-templated transcription"/>
    <property type="evidence" value="ECO:0007669"/>
    <property type="project" value="InterPro"/>
</dbReference>
<dbReference type="CDD" id="cd00130">
    <property type="entry name" value="PAS"/>
    <property type="match status" value="1"/>
</dbReference>
<evidence type="ECO:0000256" key="2">
    <source>
        <dbReference type="ARBA" id="ARBA00012438"/>
    </source>
</evidence>
<dbReference type="Proteomes" id="UP000000442">
    <property type="component" value="Chromosome"/>
</dbReference>
<dbReference type="CDD" id="cd00082">
    <property type="entry name" value="HisKA"/>
    <property type="match status" value="1"/>
</dbReference>
<dbReference type="EC" id="2.7.13.3" evidence="2"/>
<dbReference type="Gene3D" id="3.30.565.10">
    <property type="entry name" value="Histidine kinase-like ATPase, C-terminal domain"/>
    <property type="match status" value="1"/>
</dbReference>
<dbReference type="STRING" id="177437.HRM2_16910"/>
<keyword evidence="8" id="KW-0902">Two-component regulatory system</keyword>
<evidence type="ECO:0000256" key="1">
    <source>
        <dbReference type="ARBA" id="ARBA00000085"/>
    </source>
</evidence>
<evidence type="ECO:0000256" key="7">
    <source>
        <dbReference type="ARBA" id="ARBA00022840"/>
    </source>
</evidence>
<dbReference type="InterPro" id="IPR035965">
    <property type="entry name" value="PAS-like_dom_sf"/>
</dbReference>
<evidence type="ECO:0000256" key="5">
    <source>
        <dbReference type="ARBA" id="ARBA00022741"/>
    </source>
</evidence>
<feature type="domain" description="Histidine kinase" evidence="12">
    <location>
        <begin position="284"/>
        <end position="506"/>
    </location>
</feature>
<keyword evidence="6 15" id="KW-0418">Kinase</keyword>
<evidence type="ECO:0000259" key="14">
    <source>
        <dbReference type="PROSITE" id="PS50112"/>
    </source>
</evidence>
<dbReference type="RefSeq" id="WP_015903585.1">
    <property type="nucleotide sequence ID" value="NC_012108.1"/>
</dbReference>
<dbReference type="eggNOG" id="COG2204">
    <property type="taxonomic scope" value="Bacteria"/>
</dbReference>
<keyword evidence="9" id="KW-0805">Transcription regulation</keyword>
<dbReference type="InterPro" id="IPR001789">
    <property type="entry name" value="Sig_transdc_resp-reg_receiver"/>
</dbReference>
<dbReference type="PRINTS" id="PR00344">
    <property type="entry name" value="BCTRLSENSOR"/>
</dbReference>
<keyword evidence="16" id="KW-1185">Reference proteome</keyword>
<dbReference type="InterPro" id="IPR005467">
    <property type="entry name" value="His_kinase_dom"/>
</dbReference>
<dbReference type="Gene3D" id="3.40.50.2300">
    <property type="match status" value="2"/>
</dbReference>
<evidence type="ECO:0000256" key="4">
    <source>
        <dbReference type="ARBA" id="ARBA00022679"/>
    </source>
</evidence>
<comment type="catalytic activity">
    <reaction evidence="1">
        <text>ATP + protein L-histidine = ADP + protein N-phospho-L-histidine.</text>
        <dbReference type="EC" id="2.7.13.3"/>
    </reaction>
</comment>
<dbReference type="PROSITE" id="PS50110">
    <property type="entry name" value="RESPONSE_REGULATORY"/>
    <property type="match status" value="2"/>
</dbReference>
<keyword evidence="7" id="KW-0067">ATP-binding</keyword>
<dbReference type="InterPro" id="IPR004358">
    <property type="entry name" value="Sig_transdc_His_kin-like_C"/>
</dbReference>
<dbReference type="AlphaFoldDB" id="C0QAZ9"/>
<dbReference type="SMART" id="SM00387">
    <property type="entry name" value="HATPase_c"/>
    <property type="match status" value="1"/>
</dbReference>
<dbReference type="GO" id="GO:0000155">
    <property type="term" value="F:phosphorelay sensor kinase activity"/>
    <property type="evidence" value="ECO:0007669"/>
    <property type="project" value="InterPro"/>
</dbReference>
<evidence type="ECO:0000256" key="3">
    <source>
        <dbReference type="ARBA" id="ARBA00022553"/>
    </source>
</evidence>
<evidence type="ECO:0000256" key="11">
    <source>
        <dbReference type="PROSITE-ProRule" id="PRU00169"/>
    </source>
</evidence>
<sequence>MEAERILVVDDEVRVVETIQFFLEREGYIVGTACCGRDALSLFRGSPFDLVLLDISMPGMDGFHVMEQLLEINPELLVIMVTGYATVESAVRALKQGACDYLKKPFEYADLIKTVKNALNKKRLMLENKAMTARLEASELRCRYMVNNSPDLIYTLDPKGCFTFINNEFRRVLGYSRISVLGKHFSHVVHPDDFKKCEPGMVPGVMPAEGGGAFQIRFKKARLKSETDPCNDFIWVELKATFMRLPEGESQIYCIARDVTERNNLHEQLHQAQKMEAIGTLAGGIAHDFNNILMGIQGYTSLVRSTLAPESPEAIKLSYIEDYVNSGSDMTRQLLGFAQKNDHELNFVNINYILKMSAKMFGRTKKDITIHQNLEKKLWSCEVDEGQVQQVLLNLYVNAWQAMPSGGRIYIKTENLIVPELKYKALGLKKSGKYVRVSVVDTGLGMDSKTMERIFDPFFTTKEMGGGTGLGLATAYGIIKGHGGTFRVLSKKGEGSSFAFYLPAKELQSNRCSLDGKKSEVIINGKGCVLLVDDEENVLEVCSEMIESLGYSVRAVGNGRDAIEFVKKNGKNIDLVILDMVMPGMNGFETYQRIKTIQPETKVLLSSGYSKIEDLGEIFDSTLGNFIPKPYSMALLSEKINRVCALG</sequence>
<dbReference type="SUPFAM" id="SSF47384">
    <property type="entry name" value="Homodimeric domain of signal transducing histidine kinase"/>
    <property type="match status" value="1"/>
</dbReference>
<dbReference type="InterPro" id="IPR000014">
    <property type="entry name" value="PAS"/>
</dbReference>
<dbReference type="FunFam" id="3.40.50.2300:FF:000018">
    <property type="entry name" value="DNA-binding transcriptional regulator NtrC"/>
    <property type="match status" value="1"/>
</dbReference>
<organism evidence="15 16">
    <name type="scientific">Desulforapulum autotrophicum (strain ATCC 43914 / DSM 3382 / VKM B-1955 / HRM2)</name>
    <name type="common">Desulfobacterium autotrophicum</name>
    <dbReference type="NCBI Taxonomy" id="177437"/>
    <lineage>
        <taxon>Bacteria</taxon>
        <taxon>Pseudomonadati</taxon>
        <taxon>Thermodesulfobacteriota</taxon>
        <taxon>Desulfobacteria</taxon>
        <taxon>Desulfobacterales</taxon>
        <taxon>Desulfobacteraceae</taxon>
        <taxon>Desulforapulum</taxon>
    </lineage>
</organism>
<dbReference type="InterPro" id="IPR013767">
    <property type="entry name" value="PAS_fold"/>
</dbReference>
<keyword evidence="5" id="KW-0547">Nucleotide-binding</keyword>
<dbReference type="GO" id="GO:0005524">
    <property type="term" value="F:ATP binding"/>
    <property type="evidence" value="ECO:0007669"/>
    <property type="project" value="UniProtKB-KW"/>
</dbReference>
<dbReference type="SUPFAM" id="SSF55874">
    <property type="entry name" value="ATPase domain of HSP90 chaperone/DNA topoisomerase II/histidine kinase"/>
    <property type="match status" value="1"/>
</dbReference>
<dbReference type="InterPro" id="IPR003661">
    <property type="entry name" value="HisK_dim/P_dom"/>
</dbReference>
<keyword evidence="3 11" id="KW-0597">Phosphoprotein</keyword>
<dbReference type="InterPro" id="IPR003594">
    <property type="entry name" value="HATPase_dom"/>
</dbReference>